<proteinExistence type="predicted"/>
<keyword evidence="2" id="KW-1185">Reference proteome</keyword>
<protein>
    <submittedName>
        <fullName evidence="1">Uncharacterized protein</fullName>
    </submittedName>
</protein>
<name>A0A1I1U1Z2_9BACT</name>
<dbReference type="Proteomes" id="UP000198598">
    <property type="component" value="Unassembled WGS sequence"/>
</dbReference>
<evidence type="ECO:0000313" key="2">
    <source>
        <dbReference type="Proteomes" id="UP000198598"/>
    </source>
</evidence>
<gene>
    <name evidence="1" type="ORF">SAMN05216167_10693</name>
</gene>
<reference evidence="1 2" key="1">
    <citation type="submission" date="2016-10" db="EMBL/GenBank/DDBJ databases">
        <authorList>
            <person name="de Groot N.N."/>
        </authorList>
    </citation>
    <scope>NUCLEOTIDE SEQUENCE [LARGE SCALE GENOMIC DNA]</scope>
    <source>
        <strain evidence="1 2">DSM 26130</strain>
    </source>
</reference>
<sequence>MKWIRRMSSLYKCEAAAQRTLLGSGFAFMQGTQLLILLLKIINPISIGVVARVCFVLTSLQHHGANR</sequence>
<dbReference type="AlphaFoldDB" id="A0A1I1U1Z2"/>
<evidence type="ECO:0000313" key="1">
    <source>
        <dbReference type="EMBL" id="SFD64842.1"/>
    </source>
</evidence>
<dbReference type="EMBL" id="FOLQ01000006">
    <property type="protein sequence ID" value="SFD64842.1"/>
    <property type="molecule type" value="Genomic_DNA"/>
</dbReference>
<accession>A0A1I1U1Z2</accession>
<organism evidence="1 2">
    <name type="scientific">Spirosoma endophyticum</name>
    <dbReference type="NCBI Taxonomy" id="662367"/>
    <lineage>
        <taxon>Bacteria</taxon>
        <taxon>Pseudomonadati</taxon>
        <taxon>Bacteroidota</taxon>
        <taxon>Cytophagia</taxon>
        <taxon>Cytophagales</taxon>
        <taxon>Cytophagaceae</taxon>
        <taxon>Spirosoma</taxon>
    </lineage>
</organism>